<dbReference type="AlphaFoldDB" id="A0A8S0SEN0"/>
<dbReference type="Gramene" id="OE9A098243T1">
    <property type="protein sequence ID" value="OE9A098243C1"/>
    <property type="gene ID" value="OE9A098243"/>
</dbReference>
<dbReference type="PROSITE" id="PS50181">
    <property type="entry name" value="FBOX"/>
    <property type="match status" value="1"/>
</dbReference>
<evidence type="ECO:0000313" key="3">
    <source>
        <dbReference type="Proteomes" id="UP000594638"/>
    </source>
</evidence>
<evidence type="ECO:0000259" key="1">
    <source>
        <dbReference type="PROSITE" id="PS50181"/>
    </source>
</evidence>
<dbReference type="PANTHER" id="PTHR31672">
    <property type="entry name" value="BNACNNG10540D PROTEIN"/>
    <property type="match status" value="1"/>
</dbReference>
<dbReference type="InterPro" id="IPR050796">
    <property type="entry name" value="SCF_F-box_component"/>
</dbReference>
<dbReference type="NCBIfam" id="TIGR01640">
    <property type="entry name" value="F_box_assoc_1"/>
    <property type="match status" value="1"/>
</dbReference>
<dbReference type="InterPro" id="IPR013187">
    <property type="entry name" value="F-box-assoc_dom_typ3"/>
</dbReference>
<dbReference type="InterPro" id="IPR001810">
    <property type="entry name" value="F-box_dom"/>
</dbReference>
<comment type="caution">
    <text evidence="2">The sequence shown here is derived from an EMBL/GenBank/DDBJ whole genome shotgun (WGS) entry which is preliminary data.</text>
</comment>
<reference evidence="2 3" key="1">
    <citation type="submission" date="2019-12" db="EMBL/GenBank/DDBJ databases">
        <authorList>
            <person name="Alioto T."/>
            <person name="Alioto T."/>
            <person name="Gomez Garrido J."/>
        </authorList>
    </citation>
    <scope>NUCLEOTIDE SEQUENCE [LARGE SCALE GENOMIC DNA]</scope>
</reference>
<dbReference type="Pfam" id="PF00646">
    <property type="entry name" value="F-box"/>
    <property type="match status" value="1"/>
</dbReference>
<dbReference type="Gene3D" id="1.20.1280.50">
    <property type="match status" value="1"/>
</dbReference>
<dbReference type="InterPro" id="IPR017451">
    <property type="entry name" value="F-box-assoc_interact_dom"/>
</dbReference>
<dbReference type="Proteomes" id="UP000594638">
    <property type="component" value="Unassembled WGS sequence"/>
</dbReference>
<gene>
    <name evidence="2" type="ORF">OLEA9_A098243</name>
</gene>
<accession>A0A8S0SEN0</accession>
<name>A0A8S0SEN0_OLEEU</name>
<dbReference type="PANTHER" id="PTHR31672:SF13">
    <property type="entry name" value="F-BOX PROTEIN CPR30-LIKE"/>
    <property type="match status" value="1"/>
</dbReference>
<proteinExistence type="predicted"/>
<keyword evidence="3" id="KW-1185">Reference proteome</keyword>
<dbReference type="SMART" id="SM00256">
    <property type="entry name" value="FBOX"/>
    <property type="match status" value="1"/>
</dbReference>
<protein>
    <submittedName>
        <fullName evidence="2">F-box kelch-repeat At3g23880-like</fullName>
    </submittedName>
</protein>
<organism evidence="2 3">
    <name type="scientific">Olea europaea subsp. europaea</name>
    <dbReference type="NCBI Taxonomy" id="158383"/>
    <lineage>
        <taxon>Eukaryota</taxon>
        <taxon>Viridiplantae</taxon>
        <taxon>Streptophyta</taxon>
        <taxon>Embryophyta</taxon>
        <taxon>Tracheophyta</taxon>
        <taxon>Spermatophyta</taxon>
        <taxon>Magnoliopsida</taxon>
        <taxon>eudicotyledons</taxon>
        <taxon>Gunneridae</taxon>
        <taxon>Pentapetalae</taxon>
        <taxon>asterids</taxon>
        <taxon>lamiids</taxon>
        <taxon>Lamiales</taxon>
        <taxon>Oleaceae</taxon>
        <taxon>Oleeae</taxon>
        <taxon>Olea</taxon>
    </lineage>
</organism>
<dbReference type="Pfam" id="PF08268">
    <property type="entry name" value="FBA_3"/>
    <property type="match status" value="1"/>
</dbReference>
<sequence>MAAKLPCDIIIEILSRLPVRSLIRFKCVSKSFHYLISKDPNFKKKHMNQSAKSVLYLESPGNRVLSNSLSSFSNDEERIQDLKILVTPVKGSEIWTIYDSCDGLFCIEERGRGVFVWNPSTKESKKLPDCPIDIKIVPGIHSRGFTYAIAYDSISDDYKVFSIFLFLDIGKGLRTKLKSYSLKSDSLWRKVENFPSVDLWNREKSNLLNGAFHWIAIHGKDNKEPPPFLLVSLEIGTETYRELSLPWISCCTQRFPQLCVLKGKLCLYNLFFSKSFDLWVIEEYGVMESLTKMFTIPFYEDQPQSTYFTPMYLFEDGKIMLKVITGGRVQVVTYKDGILASTNLGNSSYQKARIWTETLISPHLNN</sequence>
<dbReference type="SUPFAM" id="SSF81383">
    <property type="entry name" value="F-box domain"/>
    <property type="match status" value="1"/>
</dbReference>
<dbReference type="CDD" id="cd22157">
    <property type="entry name" value="F-box_AtFBW1-like"/>
    <property type="match status" value="1"/>
</dbReference>
<evidence type="ECO:0000313" key="2">
    <source>
        <dbReference type="EMBL" id="CAA2989858.1"/>
    </source>
</evidence>
<dbReference type="InterPro" id="IPR036047">
    <property type="entry name" value="F-box-like_dom_sf"/>
</dbReference>
<dbReference type="EMBL" id="CACTIH010004159">
    <property type="protein sequence ID" value="CAA2989858.1"/>
    <property type="molecule type" value="Genomic_DNA"/>
</dbReference>
<dbReference type="OrthoDB" id="1582872at2759"/>
<feature type="domain" description="F-box" evidence="1">
    <location>
        <begin position="1"/>
        <end position="45"/>
    </location>
</feature>